<dbReference type="PANTHER" id="PTHR24322:SF736">
    <property type="entry name" value="RETINOL DEHYDROGENASE 10"/>
    <property type="match status" value="1"/>
</dbReference>
<evidence type="ECO:0000256" key="3">
    <source>
        <dbReference type="ARBA" id="ARBA00022692"/>
    </source>
</evidence>
<evidence type="ECO:0000259" key="10">
    <source>
        <dbReference type="SMART" id="SM00822"/>
    </source>
</evidence>
<dbReference type="GO" id="GO:0006720">
    <property type="term" value="P:isoprenoid metabolic process"/>
    <property type="evidence" value="ECO:0007669"/>
    <property type="project" value="UniProtKB-ARBA"/>
</dbReference>
<dbReference type="PANTHER" id="PTHR24322">
    <property type="entry name" value="PKSB"/>
    <property type="match status" value="1"/>
</dbReference>
<accession>A0A173LMN1</accession>
<keyword evidence="8" id="KW-0472">Membrane</keyword>
<keyword evidence="6" id="KW-0560">Oxidoreductase</keyword>
<gene>
    <name evidence="11" type="ORF">BJL86_2081</name>
</gene>
<dbReference type="Gene3D" id="3.40.50.720">
    <property type="entry name" value="NAD(P)-binding Rossmann-like Domain"/>
    <property type="match status" value="1"/>
</dbReference>
<name>A0A173LMN1_9ACTN</name>
<sequence>MRHDLRNARILITGGGNGIGRLLALKSAARGAHVIVWDLSAESGEKVAEEIRAKGGTCDAYTVDVTNREDVALTAEKVGDIDILVNNAGVVTGKPLLEASESEIDRTFDVNTKSLYWTTRAFLGGMVERRKGMVVTVASAAGMVGVAKQTDYSASKFAAFGFAESLRAELQKSRSGVDSLVVCPFYIDTGMFDGVQTKFPLLLPILHEDDVAEKMVAAIEAGKKQLIMPPFVRYLPAARLLPAPAFDKLMNFLGVNNTMDEFHGR</sequence>
<dbReference type="KEGG" id="dtm:BJL86_2081"/>
<evidence type="ECO:0000256" key="6">
    <source>
        <dbReference type="ARBA" id="ARBA00023002"/>
    </source>
</evidence>
<evidence type="ECO:0000256" key="4">
    <source>
        <dbReference type="ARBA" id="ARBA00022857"/>
    </source>
</evidence>
<dbReference type="SUPFAM" id="SSF51735">
    <property type="entry name" value="NAD(P)-binding Rossmann-fold domains"/>
    <property type="match status" value="1"/>
</dbReference>
<keyword evidence="7" id="KW-0443">Lipid metabolism</keyword>
<dbReference type="CDD" id="cd05339">
    <property type="entry name" value="17beta-HSDXI-like_SDR_c"/>
    <property type="match status" value="1"/>
</dbReference>
<keyword evidence="5" id="KW-1133">Transmembrane helix</keyword>
<comment type="subcellular location">
    <subcellularLocation>
        <location evidence="1">Membrane</location>
        <topology evidence="1">Multi-pass membrane protein</topology>
    </subcellularLocation>
</comment>
<evidence type="ECO:0000256" key="8">
    <source>
        <dbReference type="ARBA" id="ARBA00023136"/>
    </source>
</evidence>
<dbReference type="InterPro" id="IPR057326">
    <property type="entry name" value="KR_dom"/>
</dbReference>
<evidence type="ECO:0000256" key="5">
    <source>
        <dbReference type="ARBA" id="ARBA00022989"/>
    </source>
</evidence>
<dbReference type="SMART" id="SM00822">
    <property type="entry name" value="PKS_KR"/>
    <property type="match status" value="1"/>
</dbReference>
<dbReference type="InterPro" id="IPR020904">
    <property type="entry name" value="Sc_DH/Rdtase_CS"/>
</dbReference>
<dbReference type="GO" id="GO:0016020">
    <property type="term" value="C:membrane"/>
    <property type="evidence" value="ECO:0007669"/>
    <property type="project" value="UniProtKB-SubCell"/>
</dbReference>
<proteinExistence type="inferred from homology"/>
<evidence type="ECO:0000313" key="11">
    <source>
        <dbReference type="EMBL" id="ANI92848.1"/>
    </source>
</evidence>
<dbReference type="STRING" id="499555.BJL86_2081"/>
<dbReference type="Pfam" id="PF00106">
    <property type="entry name" value="adh_short"/>
    <property type="match status" value="1"/>
</dbReference>
<dbReference type="OrthoDB" id="4523082at2"/>
<feature type="domain" description="Ketoreductase" evidence="10">
    <location>
        <begin position="8"/>
        <end position="195"/>
    </location>
</feature>
<keyword evidence="3" id="KW-0812">Transmembrane</keyword>
<evidence type="ECO:0000256" key="7">
    <source>
        <dbReference type="ARBA" id="ARBA00023098"/>
    </source>
</evidence>
<dbReference type="PROSITE" id="PS00061">
    <property type="entry name" value="ADH_SHORT"/>
    <property type="match status" value="1"/>
</dbReference>
<reference evidence="11 12" key="1">
    <citation type="submission" date="2016-06" db="EMBL/GenBank/DDBJ databases">
        <title>Complete genome sequence of a saline-alkali tolerant type strain Dietzia timorensis ID05-A0528T.</title>
        <authorList>
            <person name="Wu X."/>
        </authorList>
    </citation>
    <scope>NUCLEOTIDE SEQUENCE [LARGE SCALE GENOMIC DNA]</scope>
    <source>
        <strain evidence="11 12">ID05-A0528</strain>
    </source>
</reference>
<dbReference type="PRINTS" id="PR00080">
    <property type="entry name" value="SDRFAMILY"/>
</dbReference>
<evidence type="ECO:0000256" key="9">
    <source>
        <dbReference type="RuleBase" id="RU000363"/>
    </source>
</evidence>
<keyword evidence="4" id="KW-0521">NADP</keyword>
<dbReference type="GO" id="GO:0042445">
    <property type="term" value="P:hormone metabolic process"/>
    <property type="evidence" value="ECO:0007669"/>
    <property type="project" value="UniProtKB-ARBA"/>
</dbReference>
<dbReference type="AlphaFoldDB" id="A0A173LMN1"/>
<dbReference type="Proteomes" id="UP000186104">
    <property type="component" value="Chromosome"/>
</dbReference>
<comment type="similarity">
    <text evidence="2 9">Belongs to the short-chain dehydrogenases/reductases (SDR) family.</text>
</comment>
<dbReference type="PRINTS" id="PR00081">
    <property type="entry name" value="GDHRDH"/>
</dbReference>
<dbReference type="GO" id="GO:0006066">
    <property type="term" value="P:alcohol metabolic process"/>
    <property type="evidence" value="ECO:0007669"/>
    <property type="project" value="UniProtKB-ARBA"/>
</dbReference>
<dbReference type="EMBL" id="CP015961">
    <property type="protein sequence ID" value="ANI92848.1"/>
    <property type="molecule type" value="Genomic_DNA"/>
</dbReference>
<evidence type="ECO:0000256" key="2">
    <source>
        <dbReference type="ARBA" id="ARBA00006484"/>
    </source>
</evidence>
<dbReference type="FunFam" id="3.40.50.720:FF:000131">
    <property type="entry name" value="Short-chain dehydrogenase/reductase 3"/>
    <property type="match status" value="1"/>
</dbReference>
<keyword evidence="12" id="KW-1185">Reference proteome</keyword>
<evidence type="ECO:0000313" key="12">
    <source>
        <dbReference type="Proteomes" id="UP000186104"/>
    </source>
</evidence>
<evidence type="ECO:0000256" key="1">
    <source>
        <dbReference type="ARBA" id="ARBA00004141"/>
    </source>
</evidence>
<organism evidence="11 12">
    <name type="scientific">Dietzia timorensis</name>
    <dbReference type="NCBI Taxonomy" id="499555"/>
    <lineage>
        <taxon>Bacteria</taxon>
        <taxon>Bacillati</taxon>
        <taxon>Actinomycetota</taxon>
        <taxon>Actinomycetes</taxon>
        <taxon>Mycobacteriales</taxon>
        <taxon>Dietziaceae</taxon>
        <taxon>Dietzia</taxon>
    </lineage>
</organism>
<dbReference type="RefSeq" id="WP_067474666.1">
    <property type="nucleotide sequence ID" value="NZ_CP015961.1"/>
</dbReference>
<dbReference type="InterPro" id="IPR036291">
    <property type="entry name" value="NAD(P)-bd_dom_sf"/>
</dbReference>
<dbReference type="GO" id="GO:0016616">
    <property type="term" value="F:oxidoreductase activity, acting on the CH-OH group of donors, NAD or NADP as acceptor"/>
    <property type="evidence" value="ECO:0007669"/>
    <property type="project" value="TreeGrafter"/>
</dbReference>
<protein>
    <submittedName>
        <fullName evidence="11">Short-chain dehydrogenase/reductase family 16C mem ber 6</fullName>
    </submittedName>
</protein>
<dbReference type="InterPro" id="IPR002347">
    <property type="entry name" value="SDR_fam"/>
</dbReference>